<evidence type="ECO:0000256" key="3">
    <source>
        <dbReference type="ARBA" id="ARBA00022840"/>
    </source>
</evidence>
<dbReference type="SUPFAM" id="SSF52540">
    <property type="entry name" value="P-loop containing nucleoside triphosphate hydrolases"/>
    <property type="match status" value="1"/>
</dbReference>
<gene>
    <name evidence="5" type="ORF">FK529_13610</name>
</gene>
<dbReference type="PROSITE" id="PS00211">
    <property type="entry name" value="ABC_TRANSPORTER_1"/>
    <property type="match status" value="1"/>
</dbReference>
<evidence type="ECO:0000313" key="6">
    <source>
        <dbReference type="Proteomes" id="UP000317291"/>
    </source>
</evidence>
<sequence length="261" mass="28098">MTRTERVELTGVGKTYDTASGQTIALQPTDLTIEPGEFVSIVGPSGCGKTTLLRLVAGFEDPTEGVVEVGGARVTAPSADRGVVFQAPTLYPWLTVRGNVEFGPKVSGVGKAERREQAQKLLDLVGLGDFGDKRPYELSGGMQQRAQIARVLVNDPAIVLMDEPYGALDALTRERLQVDLLKIWREAGKTIVFITHSVEEAVFLSTRVLVMSARPGRVVIDRKVELPSDGPDTVRDPSVTASPEFQALRTELAAAIYAAHG</sequence>
<evidence type="ECO:0000256" key="1">
    <source>
        <dbReference type="ARBA" id="ARBA00022448"/>
    </source>
</evidence>
<evidence type="ECO:0000256" key="2">
    <source>
        <dbReference type="ARBA" id="ARBA00022741"/>
    </source>
</evidence>
<name>A0A5C5R7C7_9ACTN</name>
<keyword evidence="6" id="KW-1185">Reference proteome</keyword>
<reference evidence="5 6" key="1">
    <citation type="submission" date="2019-06" db="EMBL/GenBank/DDBJ databases">
        <title>Tsukamurella conjunctivitidis sp. nov., Tsukamurella assacharolytica sp. nov. and Tsukamurella sputae sp. nov. isolated from patients with conjunctivitis, bacteraemia (lymphoma) and respiratory infection (sputum) in Hong Kong.</title>
        <authorList>
            <person name="Teng J.L.L."/>
            <person name="Lee H.H."/>
            <person name="Fong J.Y.H."/>
            <person name="Fok K.M.N."/>
            <person name="Lau S.K.P."/>
            <person name="Woo P.C.Y."/>
        </authorList>
    </citation>
    <scope>NUCLEOTIDE SEQUENCE [LARGE SCALE GENOMIC DNA]</scope>
    <source>
        <strain evidence="5 6">HKU71</strain>
    </source>
</reference>
<dbReference type="AlphaFoldDB" id="A0A5C5R7C7"/>
<dbReference type="CDD" id="cd03293">
    <property type="entry name" value="ABC_NrtD_SsuB_transporters"/>
    <property type="match status" value="1"/>
</dbReference>
<dbReference type="InterPro" id="IPR027417">
    <property type="entry name" value="P-loop_NTPase"/>
</dbReference>
<dbReference type="InterPro" id="IPR003439">
    <property type="entry name" value="ABC_transporter-like_ATP-bd"/>
</dbReference>
<keyword evidence="1" id="KW-0813">Transport</keyword>
<accession>A0A5C5R7C7</accession>
<dbReference type="Proteomes" id="UP000317291">
    <property type="component" value="Unassembled WGS sequence"/>
</dbReference>
<dbReference type="InterPro" id="IPR050166">
    <property type="entry name" value="ABC_transporter_ATP-bind"/>
</dbReference>
<dbReference type="PROSITE" id="PS50893">
    <property type="entry name" value="ABC_TRANSPORTER_2"/>
    <property type="match status" value="1"/>
</dbReference>
<evidence type="ECO:0000259" key="4">
    <source>
        <dbReference type="PROSITE" id="PS50893"/>
    </source>
</evidence>
<dbReference type="SMART" id="SM00382">
    <property type="entry name" value="AAA"/>
    <property type="match status" value="1"/>
</dbReference>
<dbReference type="InterPro" id="IPR017871">
    <property type="entry name" value="ABC_transporter-like_CS"/>
</dbReference>
<dbReference type="RefSeq" id="WP_146561986.1">
    <property type="nucleotide sequence ID" value="NZ_VIGW01000006.1"/>
</dbReference>
<keyword evidence="3 5" id="KW-0067">ATP-binding</keyword>
<dbReference type="PANTHER" id="PTHR42788:SF13">
    <property type="entry name" value="ALIPHATIC SULFONATES IMPORT ATP-BINDING PROTEIN SSUB"/>
    <property type="match status" value="1"/>
</dbReference>
<dbReference type="GO" id="GO:0016887">
    <property type="term" value="F:ATP hydrolysis activity"/>
    <property type="evidence" value="ECO:0007669"/>
    <property type="project" value="InterPro"/>
</dbReference>
<dbReference type="GO" id="GO:0005524">
    <property type="term" value="F:ATP binding"/>
    <property type="evidence" value="ECO:0007669"/>
    <property type="project" value="UniProtKB-KW"/>
</dbReference>
<organism evidence="5 6">
    <name type="scientific">Tsukamurella asaccharolytica</name>
    <dbReference type="NCBI Taxonomy" id="2592067"/>
    <lineage>
        <taxon>Bacteria</taxon>
        <taxon>Bacillati</taxon>
        <taxon>Actinomycetota</taxon>
        <taxon>Actinomycetes</taxon>
        <taxon>Mycobacteriales</taxon>
        <taxon>Tsukamurellaceae</taxon>
        <taxon>Tsukamurella</taxon>
    </lineage>
</organism>
<feature type="domain" description="ABC transporter" evidence="4">
    <location>
        <begin position="7"/>
        <end position="238"/>
    </location>
</feature>
<keyword evidence="2" id="KW-0547">Nucleotide-binding</keyword>
<dbReference type="Pfam" id="PF00005">
    <property type="entry name" value="ABC_tran"/>
    <property type="match status" value="1"/>
</dbReference>
<dbReference type="InterPro" id="IPR003593">
    <property type="entry name" value="AAA+_ATPase"/>
</dbReference>
<dbReference type="OrthoDB" id="8773773at2"/>
<dbReference type="Gene3D" id="3.40.50.300">
    <property type="entry name" value="P-loop containing nucleotide triphosphate hydrolases"/>
    <property type="match status" value="1"/>
</dbReference>
<comment type="caution">
    <text evidence="5">The sequence shown here is derived from an EMBL/GenBank/DDBJ whole genome shotgun (WGS) entry which is preliminary data.</text>
</comment>
<dbReference type="EMBL" id="VIGW01000006">
    <property type="protein sequence ID" value="TWS18999.1"/>
    <property type="molecule type" value="Genomic_DNA"/>
</dbReference>
<protein>
    <submittedName>
        <fullName evidence="5">ABC transporter ATP-binding protein</fullName>
    </submittedName>
</protein>
<dbReference type="PANTHER" id="PTHR42788">
    <property type="entry name" value="TAURINE IMPORT ATP-BINDING PROTEIN-RELATED"/>
    <property type="match status" value="1"/>
</dbReference>
<evidence type="ECO:0000313" key="5">
    <source>
        <dbReference type="EMBL" id="TWS18999.1"/>
    </source>
</evidence>
<proteinExistence type="predicted"/>